<reference evidence="7" key="1">
    <citation type="submission" date="2022-08" db="EMBL/GenBank/DDBJ databases">
        <authorList>
            <person name="Kallberg Y."/>
            <person name="Tangrot J."/>
            <person name="Rosling A."/>
        </authorList>
    </citation>
    <scope>NUCLEOTIDE SEQUENCE</scope>
    <source>
        <strain evidence="7">Wild A</strain>
    </source>
</reference>
<name>A0A9W4X2N6_9GLOM</name>
<evidence type="ECO:0000313" key="8">
    <source>
        <dbReference type="Proteomes" id="UP001153678"/>
    </source>
</evidence>
<dbReference type="InterPro" id="IPR000719">
    <property type="entry name" value="Prot_kinase_dom"/>
</dbReference>
<keyword evidence="1" id="KW-0723">Serine/threonine-protein kinase</keyword>
<gene>
    <name evidence="7" type="ORF">FWILDA_LOCUS18140</name>
</gene>
<keyword evidence="4" id="KW-0418">Kinase</keyword>
<sequence>LRNYLQLNNKQLTWKERIHIAENIIDDIYYLHQQDAIHRDLHSGNILYRKYTNGWYIGDLGFCGPIDKPLKSVYGNIPYIAPEVVLGKKVLKHQIFTV</sequence>
<dbReference type="PANTHER" id="PTHR46485">
    <property type="entry name" value="LIM DOMAIN KINASE 1"/>
    <property type="match status" value="1"/>
</dbReference>
<feature type="domain" description="Protein kinase" evidence="6">
    <location>
        <begin position="1"/>
        <end position="98"/>
    </location>
</feature>
<dbReference type="OrthoDB" id="2388562at2759"/>
<evidence type="ECO:0000256" key="3">
    <source>
        <dbReference type="ARBA" id="ARBA00022741"/>
    </source>
</evidence>
<dbReference type="InterPro" id="IPR011009">
    <property type="entry name" value="Kinase-like_dom_sf"/>
</dbReference>
<keyword evidence="3" id="KW-0547">Nucleotide-binding</keyword>
<dbReference type="EMBL" id="CAMKVN010016563">
    <property type="protein sequence ID" value="CAI2197563.1"/>
    <property type="molecule type" value="Genomic_DNA"/>
</dbReference>
<comment type="caution">
    <text evidence="7">The sequence shown here is derived from an EMBL/GenBank/DDBJ whole genome shotgun (WGS) entry which is preliminary data.</text>
</comment>
<accession>A0A9W4X2N6</accession>
<keyword evidence="2" id="KW-0808">Transferase</keyword>
<dbReference type="InterPro" id="IPR050940">
    <property type="entry name" value="Actin_reg-Ser/Thr_kinase"/>
</dbReference>
<dbReference type="PROSITE" id="PS50011">
    <property type="entry name" value="PROTEIN_KINASE_DOM"/>
    <property type="match status" value="1"/>
</dbReference>
<dbReference type="Pfam" id="PF00069">
    <property type="entry name" value="Pkinase"/>
    <property type="match status" value="1"/>
</dbReference>
<evidence type="ECO:0000256" key="5">
    <source>
        <dbReference type="ARBA" id="ARBA00022840"/>
    </source>
</evidence>
<dbReference type="GO" id="GO:0005524">
    <property type="term" value="F:ATP binding"/>
    <property type="evidence" value="ECO:0007669"/>
    <property type="project" value="UniProtKB-KW"/>
</dbReference>
<dbReference type="GO" id="GO:0004674">
    <property type="term" value="F:protein serine/threonine kinase activity"/>
    <property type="evidence" value="ECO:0007669"/>
    <property type="project" value="UniProtKB-KW"/>
</dbReference>
<dbReference type="PANTHER" id="PTHR46485:SF5">
    <property type="entry name" value="CENTER DIVIDER, ISOFORM A"/>
    <property type="match status" value="1"/>
</dbReference>
<dbReference type="Gene3D" id="1.10.510.10">
    <property type="entry name" value="Transferase(Phosphotransferase) domain 1"/>
    <property type="match status" value="1"/>
</dbReference>
<evidence type="ECO:0000256" key="2">
    <source>
        <dbReference type="ARBA" id="ARBA00022679"/>
    </source>
</evidence>
<keyword evidence="8" id="KW-1185">Reference proteome</keyword>
<protein>
    <submittedName>
        <fullName evidence="7">9763_t:CDS:1</fullName>
    </submittedName>
</protein>
<evidence type="ECO:0000259" key="6">
    <source>
        <dbReference type="PROSITE" id="PS50011"/>
    </source>
</evidence>
<organism evidence="7 8">
    <name type="scientific">Funneliformis geosporum</name>
    <dbReference type="NCBI Taxonomy" id="1117311"/>
    <lineage>
        <taxon>Eukaryota</taxon>
        <taxon>Fungi</taxon>
        <taxon>Fungi incertae sedis</taxon>
        <taxon>Mucoromycota</taxon>
        <taxon>Glomeromycotina</taxon>
        <taxon>Glomeromycetes</taxon>
        <taxon>Glomerales</taxon>
        <taxon>Glomeraceae</taxon>
        <taxon>Funneliformis</taxon>
    </lineage>
</organism>
<dbReference type="SUPFAM" id="SSF56112">
    <property type="entry name" value="Protein kinase-like (PK-like)"/>
    <property type="match status" value="1"/>
</dbReference>
<evidence type="ECO:0000256" key="1">
    <source>
        <dbReference type="ARBA" id="ARBA00022527"/>
    </source>
</evidence>
<dbReference type="AlphaFoldDB" id="A0A9W4X2N6"/>
<proteinExistence type="predicted"/>
<evidence type="ECO:0000313" key="7">
    <source>
        <dbReference type="EMBL" id="CAI2197563.1"/>
    </source>
</evidence>
<dbReference type="Proteomes" id="UP001153678">
    <property type="component" value="Unassembled WGS sequence"/>
</dbReference>
<feature type="non-terminal residue" evidence="7">
    <location>
        <position position="1"/>
    </location>
</feature>
<keyword evidence="5" id="KW-0067">ATP-binding</keyword>
<evidence type="ECO:0000256" key="4">
    <source>
        <dbReference type="ARBA" id="ARBA00022777"/>
    </source>
</evidence>